<dbReference type="SMART" id="SM00342">
    <property type="entry name" value="HTH_ARAC"/>
    <property type="match status" value="1"/>
</dbReference>
<dbReference type="PANTHER" id="PTHR47894:SF1">
    <property type="entry name" value="HTH-TYPE TRANSCRIPTIONAL REGULATOR VQSM"/>
    <property type="match status" value="1"/>
</dbReference>
<dbReference type="GO" id="GO:0005829">
    <property type="term" value="C:cytosol"/>
    <property type="evidence" value="ECO:0007669"/>
    <property type="project" value="TreeGrafter"/>
</dbReference>
<dbReference type="Gene3D" id="1.10.10.60">
    <property type="entry name" value="Homeodomain-like"/>
    <property type="match status" value="1"/>
</dbReference>
<dbReference type="InterPro" id="IPR018060">
    <property type="entry name" value="HTH_AraC"/>
</dbReference>
<keyword evidence="6" id="KW-1185">Reference proteome</keyword>
<dbReference type="InterPro" id="IPR020449">
    <property type="entry name" value="Tscrpt_reg_AraC-type_HTH"/>
</dbReference>
<evidence type="ECO:0000256" key="1">
    <source>
        <dbReference type="ARBA" id="ARBA00023015"/>
    </source>
</evidence>
<evidence type="ECO:0000256" key="3">
    <source>
        <dbReference type="ARBA" id="ARBA00023163"/>
    </source>
</evidence>
<keyword evidence="1" id="KW-0805">Transcription regulation</keyword>
<dbReference type="EMBL" id="QWFX01000007">
    <property type="protein sequence ID" value="RIJ29863.1"/>
    <property type="molecule type" value="Genomic_DNA"/>
</dbReference>
<dbReference type="Pfam" id="PF12625">
    <property type="entry name" value="Arabinose_bd"/>
    <property type="match status" value="1"/>
</dbReference>
<accession>A0A399RH63</accession>
<reference evidence="5 6" key="1">
    <citation type="submission" date="2018-08" db="EMBL/GenBank/DDBJ databases">
        <title>Henriciella mobilis sp. nov., isolated from seawater.</title>
        <authorList>
            <person name="Cheng H."/>
            <person name="Wu Y.-H."/>
            <person name="Xu X.-W."/>
            <person name="Guo L.-L."/>
        </authorList>
    </citation>
    <scope>NUCLEOTIDE SEQUENCE [LARGE SCALE GENOMIC DNA]</scope>
    <source>
        <strain evidence="5 6">JN25</strain>
    </source>
</reference>
<dbReference type="PANTHER" id="PTHR47894">
    <property type="entry name" value="HTH-TYPE TRANSCRIPTIONAL REGULATOR GADX"/>
    <property type="match status" value="1"/>
</dbReference>
<name>A0A399RH63_9PROT</name>
<organism evidence="5 6">
    <name type="scientific">Henriciella mobilis</name>
    <dbReference type="NCBI Taxonomy" id="2305467"/>
    <lineage>
        <taxon>Bacteria</taxon>
        <taxon>Pseudomonadati</taxon>
        <taxon>Pseudomonadota</taxon>
        <taxon>Alphaproteobacteria</taxon>
        <taxon>Hyphomonadales</taxon>
        <taxon>Hyphomonadaceae</taxon>
        <taxon>Henriciella</taxon>
    </lineage>
</organism>
<comment type="caution">
    <text evidence="5">The sequence shown here is derived from an EMBL/GenBank/DDBJ whole genome shotgun (WGS) entry which is preliminary data.</text>
</comment>
<proteinExistence type="predicted"/>
<dbReference type="PROSITE" id="PS01124">
    <property type="entry name" value="HTH_ARAC_FAMILY_2"/>
    <property type="match status" value="1"/>
</dbReference>
<dbReference type="PRINTS" id="PR00032">
    <property type="entry name" value="HTHARAC"/>
</dbReference>
<dbReference type="Pfam" id="PF12833">
    <property type="entry name" value="HTH_18"/>
    <property type="match status" value="1"/>
</dbReference>
<evidence type="ECO:0000259" key="4">
    <source>
        <dbReference type="PROSITE" id="PS01124"/>
    </source>
</evidence>
<dbReference type="GO" id="GO:0003700">
    <property type="term" value="F:DNA-binding transcription factor activity"/>
    <property type="evidence" value="ECO:0007669"/>
    <property type="project" value="InterPro"/>
</dbReference>
<protein>
    <submittedName>
        <fullName evidence="5">AraC family transcriptional regulator</fullName>
    </submittedName>
</protein>
<dbReference type="AlphaFoldDB" id="A0A399RH63"/>
<sequence>MQKAPEDLKASTISSRFVVEMLQGAKSRGLDTRQILREASISSEILEVPRSRITFTQFSSLSRSLARLLRDETYGLTHQPQHPGTYRLICFSVMNAGTVGEAIEIYRSFINILDNSFRLDLTAEGGQATLRLQRLPGRQILNSFAIEHLFLTLYRTICWLANAQIPIVRVDLDYDPPVHEAEYGYIFYKAPVVFDQAAPAMIFSEKSLNLPNLRNRSDLNDFTKDTSLRLLSQTYNSDNYSMRVRLWLSKMLMQENYAPDIETAADHFRLHPQALRRKLKKEGSYYNEIKTEARRDMAINLISHKTDTVESIAFQLGFSESRAFVRAFKSWTGLTPLAYRKMSNQL</sequence>
<keyword evidence="2" id="KW-0238">DNA-binding</keyword>
<dbReference type="InterPro" id="IPR009057">
    <property type="entry name" value="Homeodomain-like_sf"/>
</dbReference>
<dbReference type="OrthoDB" id="9805730at2"/>
<dbReference type="Proteomes" id="UP000266385">
    <property type="component" value="Unassembled WGS sequence"/>
</dbReference>
<dbReference type="InterPro" id="IPR032687">
    <property type="entry name" value="AraC-type_N"/>
</dbReference>
<evidence type="ECO:0000256" key="2">
    <source>
        <dbReference type="ARBA" id="ARBA00023125"/>
    </source>
</evidence>
<dbReference type="RefSeq" id="WP_119376150.1">
    <property type="nucleotide sequence ID" value="NZ_QWFX01000007.1"/>
</dbReference>
<gene>
    <name evidence="5" type="ORF">D1223_09180</name>
</gene>
<dbReference type="SUPFAM" id="SSF46689">
    <property type="entry name" value="Homeodomain-like"/>
    <property type="match status" value="1"/>
</dbReference>
<keyword evidence="3" id="KW-0804">Transcription</keyword>
<dbReference type="GO" id="GO:0000976">
    <property type="term" value="F:transcription cis-regulatory region binding"/>
    <property type="evidence" value="ECO:0007669"/>
    <property type="project" value="TreeGrafter"/>
</dbReference>
<evidence type="ECO:0000313" key="5">
    <source>
        <dbReference type="EMBL" id="RIJ29863.1"/>
    </source>
</evidence>
<evidence type="ECO:0000313" key="6">
    <source>
        <dbReference type="Proteomes" id="UP000266385"/>
    </source>
</evidence>
<feature type="domain" description="HTH araC/xylS-type" evidence="4">
    <location>
        <begin position="242"/>
        <end position="342"/>
    </location>
</feature>